<protein>
    <submittedName>
        <fullName evidence="1">Uncharacterized protein</fullName>
    </submittedName>
</protein>
<name>A0ABT2TJB0_9FIRM</name>
<proteinExistence type="predicted"/>
<comment type="caution">
    <text evidence="1">The sequence shown here is derived from an EMBL/GenBank/DDBJ whole genome shotgun (WGS) entry which is preliminary data.</text>
</comment>
<reference evidence="1 2" key="1">
    <citation type="journal article" date="2021" name="ISME Commun">
        <title>Automated analysis of genomic sequences facilitates high-throughput and comprehensive description of bacteria.</title>
        <authorList>
            <person name="Hitch T.C.A."/>
        </authorList>
    </citation>
    <scope>NUCLEOTIDE SEQUENCE [LARGE SCALE GENOMIC DNA]</scope>
    <source>
        <strain evidence="1 2">Sanger_109</strain>
    </source>
</reference>
<organism evidence="1 2">
    <name type="scientific">Brotonthovivens ammoniilytica</name>
    <dbReference type="NCBI Taxonomy" id="2981725"/>
    <lineage>
        <taxon>Bacteria</taxon>
        <taxon>Bacillati</taxon>
        <taxon>Bacillota</taxon>
        <taxon>Clostridia</taxon>
        <taxon>Lachnospirales</taxon>
        <taxon>Lachnospiraceae</taxon>
        <taxon>Brotonthovivens</taxon>
    </lineage>
</organism>
<keyword evidence="2" id="KW-1185">Reference proteome</keyword>
<sequence>MKDKAKLLDLAELYQTKGIFESIVKIIGDYSLDDKSKVAAIKAMTRSETDD</sequence>
<dbReference type="RefSeq" id="WP_262590966.1">
    <property type="nucleotide sequence ID" value="NZ_JAOQJQ010000002.1"/>
</dbReference>
<dbReference type="Proteomes" id="UP001652442">
    <property type="component" value="Unassembled WGS sequence"/>
</dbReference>
<evidence type="ECO:0000313" key="1">
    <source>
        <dbReference type="EMBL" id="MCU6762270.1"/>
    </source>
</evidence>
<evidence type="ECO:0000313" key="2">
    <source>
        <dbReference type="Proteomes" id="UP001652442"/>
    </source>
</evidence>
<gene>
    <name evidence="1" type="ORF">OCV88_07910</name>
</gene>
<accession>A0ABT2TJB0</accession>
<dbReference type="EMBL" id="JAOQJQ010000002">
    <property type="protein sequence ID" value="MCU6762270.1"/>
    <property type="molecule type" value="Genomic_DNA"/>
</dbReference>